<sequence>MRYLSLAALKVAFANLFGERHAALVLSGAGKTYEPILLAKKQQIDTLPGALTGGKPLAEAIAEADDLHDGFGAAIWHLTEAYGRWPKAPPHVRAAIERVRAAFIPQLDDLQATYVKEVHAAIENRKRLESLKADLQLIPVADGRTLLDWVEGYVGAAEQIGALLSQRADADTGARRDAGRIRTATLAVLGRFRGALGDEIAVNPALPRDLDAQVFGFIDQLGQMRADALASKHASTAEPAPEGTP</sequence>
<comment type="caution">
    <text evidence="1">The sequence shown here is derived from an EMBL/GenBank/DDBJ whole genome shotgun (WGS) entry which is preliminary data.</text>
</comment>
<protein>
    <submittedName>
        <fullName evidence="1">Uncharacterized protein</fullName>
    </submittedName>
</protein>
<dbReference type="EMBL" id="SSMQ01000130">
    <property type="protein sequence ID" value="TKC93010.1"/>
    <property type="molecule type" value="Genomic_DNA"/>
</dbReference>
<proteinExistence type="predicted"/>
<organism evidence="1 2">
    <name type="scientific">Polyangium fumosum</name>
    <dbReference type="NCBI Taxonomy" id="889272"/>
    <lineage>
        <taxon>Bacteria</taxon>
        <taxon>Pseudomonadati</taxon>
        <taxon>Myxococcota</taxon>
        <taxon>Polyangia</taxon>
        <taxon>Polyangiales</taxon>
        <taxon>Polyangiaceae</taxon>
        <taxon>Polyangium</taxon>
    </lineage>
</organism>
<evidence type="ECO:0000313" key="2">
    <source>
        <dbReference type="Proteomes" id="UP000309215"/>
    </source>
</evidence>
<keyword evidence="2" id="KW-1185">Reference proteome</keyword>
<accession>A0A4V5PJW2</accession>
<dbReference type="RefSeq" id="WP_136936307.1">
    <property type="nucleotide sequence ID" value="NZ_SSMQ01000130.1"/>
</dbReference>
<gene>
    <name evidence="1" type="ORF">E8A74_50060</name>
</gene>
<reference evidence="1 2" key="1">
    <citation type="submission" date="2019-04" db="EMBL/GenBank/DDBJ databases">
        <authorList>
            <person name="Li Y."/>
            <person name="Wang J."/>
        </authorList>
    </citation>
    <scope>NUCLEOTIDE SEQUENCE [LARGE SCALE GENOMIC DNA]</scope>
    <source>
        <strain evidence="1 2">DSM 14668</strain>
    </source>
</reference>
<dbReference type="AlphaFoldDB" id="A0A4V5PJW2"/>
<dbReference type="OrthoDB" id="5509863at2"/>
<evidence type="ECO:0000313" key="1">
    <source>
        <dbReference type="EMBL" id="TKC93010.1"/>
    </source>
</evidence>
<dbReference type="Proteomes" id="UP000309215">
    <property type="component" value="Unassembled WGS sequence"/>
</dbReference>
<name>A0A4V5PJW2_9BACT</name>